<protein>
    <submittedName>
        <fullName evidence="1">Uncharacterized protein</fullName>
    </submittedName>
</protein>
<name>A0ACC0PQD2_RHOML</name>
<gene>
    <name evidence="1" type="ORF">RHMOL_Rhmol02G0142000</name>
</gene>
<keyword evidence="2" id="KW-1185">Reference proteome</keyword>
<accession>A0ACC0PQD2</accession>
<dbReference type="Proteomes" id="UP001062846">
    <property type="component" value="Chromosome 2"/>
</dbReference>
<dbReference type="EMBL" id="CM046389">
    <property type="protein sequence ID" value="KAI8567700.1"/>
    <property type="molecule type" value="Genomic_DNA"/>
</dbReference>
<evidence type="ECO:0000313" key="2">
    <source>
        <dbReference type="Proteomes" id="UP001062846"/>
    </source>
</evidence>
<comment type="caution">
    <text evidence="1">The sequence shown here is derived from an EMBL/GenBank/DDBJ whole genome shotgun (WGS) entry which is preliminary data.</text>
</comment>
<proteinExistence type="predicted"/>
<organism evidence="1 2">
    <name type="scientific">Rhododendron molle</name>
    <name type="common">Chinese azalea</name>
    <name type="synonym">Azalea mollis</name>
    <dbReference type="NCBI Taxonomy" id="49168"/>
    <lineage>
        <taxon>Eukaryota</taxon>
        <taxon>Viridiplantae</taxon>
        <taxon>Streptophyta</taxon>
        <taxon>Embryophyta</taxon>
        <taxon>Tracheophyta</taxon>
        <taxon>Spermatophyta</taxon>
        <taxon>Magnoliopsida</taxon>
        <taxon>eudicotyledons</taxon>
        <taxon>Gunneridae</taxon>
        <taxon>Pentapetalae</taxon>
        <taxon>asterids</taxon>
        <taxon>Ericales</taxon>
        <taxon>Ericaceae</taxon>
        <taxon>Ericoideae</taxon>
        <taxon>Rhodoreae</taxon>
        <taxon>Rhododendron</taxon>
    </lineage>
</organism>
<reference evidence="1" key="1">
    <citation type="submission" date="2022-02" db="EMBL/GenBank/DDBJ databases">
        <title>Plant Genome Project.</title>
        <authorList>
            <person name="Zhang R.-G."/>
        </authorList>
    </citation>
    <scope>NUCLEOTIDE SEQUENCE</scope>
    <source>
        <strain evidence="1">AT1</strain>
    </source>
</reference>
<sequence>MEQNPRADRKTIEKNRRNHMKALYSKLHSLVPHRPSMEAMSLPDQLDEASTYIKKLEKELEEMRKKRDSKMMRPPGKNPNPRMTSTSSSVGMMIRSPQIEIHEMGSALEVVLITGLDCQPIFNEIIRLIHEEEAEVVNASFSTVGDTVFHTIHCKDDAQAAILSDLVAWLHTGGSSLALFNPFDAAFYSGQVRLMVSPIPLQPSPMGRRSDDQ</sequence>
<evidence type="ECO:0000313" key="1">
    <source>
        <dbReference type="EMBL" id="KAI8567700.1"/>
    </source>
</evidence>